<evidence type="ECO:0008006" key="3">
    <source>
        <dbReference type="Google" id="ProtNLM"/>
    </source>
</evidence>
<proteinExistence type="predicted"/>
<dbReference type="EMBL" id="BIFQ01000001">
    <property type="protein sequence ID" value="GCE03268.1"/>
    <property type="molecule type" value="Genomic_DNA"/>
</dbReference>
<keyword evidence="2" id="KW-1185">Reference proteome</keyword>
<evidence type="ECO:0000313" key="2">
    <source>
        <dbReference type="Proteomes" id="UP000287224"/>
    </source>
</evidence>
<gene>
    <name evidence="1" type="ORF">KDAU_05970</name>
</gene>
<evidence type="ECO:0000313" key="1">
    <source>
        <dbReference type="EMBL" id="GCE03268.1"/>
    </source>
</evidence>
<name>A0A401Z8X6_9CHLR</name>
<dbReference type="Proteomes" id="UP000287224">
    <property type="component" value="Unassembled WGS sequence"/>
</dbReference>
<dbReference type="AlphaFoldDB" id="A0A401Z8X6"/>
<dbReference type="OrthoDB" id="163802at2"/>
<reference evidence="2" key="1">
    <citation type="submission" date="2018-12" db="EMBL/GenBank/DDBJ databases">
        <title>Tengunoibacter tsumagoiensis gen. nov., sp. nov., Dictyobacter kobayashii sp. nov., D. alpinus sp. nov., and D. joshuensis sp. nov. and description of Dictyobacteraceae fam. nov. within the order Ktedonobacterales isolated from Tengu-no-mugimeshi.</title>
        <authorList>
            <person name="Wang C.M."/>
            <person name="Zheng Y."/>
            <person name="Sakai Y."/>
            <person name="Toyoda A."/>
            <person name="Minakuchi Y."/>
            <person name="Abe K."/>
            <person name="Yokota A."/>
            <person name="Yabe S."/>
        </authorList>
    </citation>
    <scope>NUCLEOTIDE SEQUENCE [LARGE SCALE GENOMIC DNA]</scope>
    <source>
        <strain evidence="2">S-27</strain>
    </source>
</reference>
<comment type="caution">
    <text evidence="1">The sequence shown here is derived from an EMBL/GenBank/DDBJ whole genome shotgun (WGS) entry which is preliminary data.</text>
</comment>
<dbReference type="RefSeq" id="WP_126594563.1">
    <property type="nucleotide sequence ID" value="NZ_BIFQ01000001.1"/>
</dbReference>
<sequence>MSNEFQRPVSVDFAPRGSVCEWCGKPAERQLTAIGGTYHNESGVFCRTCGELFAQGVANSLSVSTYTRLPQQQQ</sequence>
<protein>
    <recommendedName>
        <fullName evidence="3">LIM zinc-binding domain-containing protein</fullName>
    </recommendedName>
</protein>
<accession>A0A401Z8X6</accession>
<organism evidence="1 2">
    <name type="scientific">Dictyobacter aurantiacus</name>
    <dbReference type="NCBI Taxonomy" id="1936993"/>
    <lineage>
        <taxon>Bacteria</taxon>
        <taxon>Bacillati</taxon>
        <taxon>Chloroflexota</taxon>
        <taxon>Ktedonobacteria</taxon>
        <taxon>Ktedonobacterales</taxon>
        <taxon>Dictyobacteraceae</taxon>
        <taxon>Dictyobacter</taxon>
    </lineage>
</organism>